<name>A0A5B7CU63_PORTR</name>
<comment type="caution">
    <text evidence="2">The sequence shown here is derived from an EMBL/GenBank/DDBJ whole genome shotgun (WGS) entry which is preliminary data.</text>
</comment>
<organism evidence="2 3">
    <name type="scientific">Portunus trituberculatus</name>
    <name type="common">Swimming crab</name>
    <name type="synonym">Neptunus trituberculatus</name>
    <dbReference type="NCBI Taxonomy" id="210409"/>
    <lineage>
        <taxon>Eukaryota</taxon>
        <taxon>Metazoa</taxon>
        <taxon>Ecdysozoa</taxon>
        <taxon>Arthropoda</taxon>
        <taxon>Crustacea</taxon>
        <taxon>Multicrustacea</taxon>
        <taxon>Malacostraca</taxon>
        <taxon>Eumalacostraca</taxon>
        <taxon>Eucarida</taxon>
        <taxon>Decapoda</taxon>
        <taxon>Pleocyemata</taxon>
        <taxon>Brachyura</taxon>
        <taxon>Eubrachyura</taxon>
        <taxon>Portunoidea</taxon>
        <taxon>Portunidae</taxon>
        <taxon>Portuninae</taxon>
        <taxon>Portunus</taxon>
    </lineage>
</organism>
<evidence type="ECO:0000313" key="2">
    <source>
        <dbReference type="EMBL" id="MPC12979.1"/>
    </source>
</evidence>
<dbReference type="EMBL" id="VSRR010000250">
    <property type="protein sequence ID" value="MPC12979.1"/>
    <property type="molecule type" value="Genomic_DNA"/>
</dbReference>
<dbReference type="AlphaFoldDB" id="A0A5B7CU63"/>
<accession>A0A5B7CU63</accession>
<proteinExistence type="predicted"/>
<protein>
    <submittedName>
        <fullName evidence="2">Uncharacterized protein</fullName>
    </submittedName>
</protein>
<evidence type="ECO:0000256" key="1">
    <source>
        <dbReference type="SAM" id="MobiDB-lite"/>
    </source>
</evidence>
<reference evidence="2 3" key="1">
    <citation type="submission" date="2019-05" db="EMBL/GenBank/DDBJ databases">
        <title>Another draft genome of Portunus trituberculatus and its Hox gene families provides insights of decapod evolution.</title>
        <authorList>
            <person name="Jeong J.-H."/>
            <person name="Song I."/>
            <person name="Kim S."/>
            <person name="Choi T."/>
            <person name="Kim D."/>
            <person name="Ryu S."/>
            <person name="Kim W."/>
        </authorList>
    </citation>
    <scope>NUCLEOTIDE SEQUENCE [LARGE SCALE GENOMIC DNA]</scope>
    <source>
        <tissue evidence="2">Muscle</tissue>
    </source>
</reference>
<sequence>MTSAALVTDFCLLQKTSTCHVPEEPHSRTLSYPTRPHEHATATPQMPPFIPFAVHKQRFSISLDPLARCLHTKD</sequence>
<dbReference type="Proteomes" id="UP000324222">
    <property type="component" value="Unassembled WGS sequence"/>
</dbReference>
<evidence type="ECO:0000313" key="3">
    <source>
        <dbReference type="Proteomes" id="UP000324222"/>
    </source>
</evidence>
<feature type="region of interest" description="Disordered" evidence="1">
    <location>
        <begin position="23"/>
        <end position="46"/>
    </location>
</feature>
<keyword evidence="3" id="KW-1185">Reference proteome</keyword>
<gene>
    <name evidence="2" type="ORF">E2C01_005696</name>
</gene>